<evidence type="ECO:0000313" key="2">
    <source>
        <dbReference type="EMBL" id="AFM03814.1"/>
    </source>
</evidence>
<gene>
    <name evidence="2" type="ordered locus">Fleli_1383</name>
</gene>
<protein>
    <recommendedName>
        <fullName evidence="4">Rod shape-determining protein MreD</fullName>
    </recommendedName>
</protein>
<keyword evidence="1" id="KW-1133">Transmembrane helix</keyword>
<dbReference type="RefSeq" id="WP_014797271.1">
    <property type="nucleotide sequence ID" value="NC_018018.1"/>
</dbReference>
<feature type="transmembrane region" description="Helical" evidence="1">
    <location>
        <begin position="144"/>
        <end position="166"/>
    </location>
</feature>
<evidence type="ECO:0000256" key="1">
    <source>
        <dbReference type="SAM" id="Phobius"/>
    </source>
</evidence>
<dbReference type="STRING" id="880071.Fleli_1383"/>
<dbReference type="KEGG" id="fli:Fleli_1383"/>
<name>I4AIM9_BERLS</name>
<feature type="transmembrane region" description="Helical" evidence="1">
    <location>
        <begin position="66"/>
        <end position="88"/>
    </location>
</feature>
<keyword evidence="1" id="KW-0472">Membrane</keyword>
<dbReference type="HOGENOM" id="CLU_125324_1_0_10"/>
<keyword evidence="1" id="KW-0812">Transmembrane</keyword>
<dbReference type="eggNOG" id="ENOG50315DF">
    <property type="taxonomic scope" value="Bacteria"/>
</dbReference>
<organism evidence="2 3">
    <name type="scientific">Bernardetia litoralis (strain ATCC 23117 / DSM 6794 / NBRC 15988 / NCIMB 1366 / Fx l1 / Sio-4)</name>
    <name type="common">Flexibacter litoralis</name>
    <dbReference type="NCBI Taxonomy" id="880071"/>
    <lineage>
        <taxon>Bacteria</taxon>
        <taxon>Pseudomonadati</taxon>
        <taxon>Bacteroidota</taxon>
        <taxon>Cytophagia</taxon>
        <taxon>Cytophagales</taxon>
        <taxon>Bernardetiaceae</taxon>
        <taxon>Bernardetia</taxon>
    </lineage>
</organism>
<feature type="transmembrane region" description="Helical" evidence="1">
    <location>
        <begin position="35"/>
        <end position="60"/>
    </location>
</feature>
<dbReference type="EMBL" id="CP003345">
    <property type="protein sequence ID" value="AFM03814.1"/>
    <property type="molecule type" value="Genomic_DNA"/>
</dbReference>
<dbReference type="Proteomes" id="UP000006054">
    <property type="component" value="Chromosome"/>
</dbReference>
<dbReference type="OrthoDB" id="1132160at2"/>
<feature type="transmembrane region" description="Helical" evidence="1">
    <location>
        <begin position="6"/>
        <end position="23"/>
    </location>
</feature>
<reference evidence="3" key="1">
    <citation type="submission" date="2012-06" db="EMBL/GenBank/DDBJ databases">
        <title>The complete genome of Flexibacter litoralis DSM 6794.</title>
        <authorList>
            <person name="Lucas S."/>
            <person name="Copeland A."/>
            <person name="Lapidus A."/>
            <person name="Glavina del Rio T."/>
            <person name="Dalin E."/>
            <person name="Tice H."/>
            <person name="Bruce D."/>
            <person name="Goodwin L."/>
            <person name="Pitluck S."/>
            <person name="Peters L."/>
            <person name="Ovchinnikova G."/>
            <person name="Lu M."/>
            <person name="Kyrpides N."/>
            <person name="Mavromatis K."/>
            <person name="Ivanova N."/>
            <person name="Brettin T."/>
            <person name="Detter J.C."/>
            <person name="Han C."/>
            <person name="Larimer F."/>
            <person name="Land M."/>
            <person name="Hauser L."/>
            <person name="Markowitz V."/>
            <person name="Cheng J.-F."/>
            <person name="Hugenholtz P."/>
            <person name="Woyke T."/>
            <person name="Wu D."/>
            <person name="Spring S."/>
            <person name="Lang E."/>
            <person name="Kopitz M."/>
            <person name="Brambilla E."/>
            <person name="Klenk H.-P."/>
            <person name="Eisen J.A."/>
        </authorList>
    </citation>
    <scope>NUCLEOTIDE SEQUENCE [LARGE SCALE GENOMIC DNA]</scope>
    <source>
        <strain evidence="3">ATCC 23117 / DSM 6794 / NBRC 15988 / NCIMB 1366 / Sio-4</strain>
    </source>
</reference>
<evidence type="ECO:0008006" key="4">
    <source>
        <dbReference type="Google" id="ProtNLM"/>
    </source>
</evidence>
<feature type="transmembrane region" description="Helical" evidence="1">
    <location>
        <begin position="109"/>
        <end position="132"/>
    </location>
</feature>
<accession>I4AIM9</accession>
<sequence length="169" mass="19158">MNPSTITQIISFFIYWLLQVLLFRNVALFDTAFCFVYVGFLLLLPLEISLTALLLLGFGMGLAVDIFYDTAGVHAATMVIIAFIRPSLIQFLRPSGGYEAIEKPTLSKLGFNWFVMYAGITLLLHHSILFLIQGSNFLLWFSNFFVILASTFLSLFVLVIGQFLFYRSK</sequence>
<proteinExistence type="predicted"/>
<evidence type="ECO:0000313" key="3">
    <source>
        <dbReference type="Proteomes" id="UP000006054"/>
    </source>
</evidence>
<keyword evidence="3" id="KW-1185">Reference proteome</keyword>
<dbReference type="AlphaFoldDB" id="I4AIM9"/>